<feature type="binding site" evidence="4">
    <location>
        <position position="57"/>
    </location>
    <ligand>
        <name>molybdate</name>
        <dbReference type="ChEBI" id="CHEBI:36264"/>
    </ligand>
</feature>
<dbReference type="GO" id="GO:0015689">
    <property type="term" value="P:molybdate ion transport"/>
    <property type="evidence" value="ECO:0007669"/>
    <property type="project" value="InterPro"/>
</dbReference>
<proteinExistence type="inferred from homology"/>
<dbReference type="EMBL" id="CADCTB010000177">
    <property type="protein sequence ID" value="CAA9263414.1"/>
    <property type="molecule type" value="Genomic_DNA"/>
</dbReference>
<dbReference type="Gene3D" id="3.40.190.10">
    <property type="entry name" value="Periplasmic binding protein-like II"/>
    <property type="match status" value="2"/>
</dbReference>
<dbReference type="GO" id="GO:0030973">
    <property type="term" value="F:molybdate ion binding"/>
    <property type="evidence" value="ECO:0007669"/>
    <property type="project" value="TreeGrafter"/>
</dbReference>
<dbReference type="PIRSF" id="PIRSF004846">
    <property type="entry name" value="ModA"/>
    <property type="match status" value="1"/>
</dbReference>
<evidence type="ECO:0000313" key="6">
    <source>
        <dbReference type="EMBL" id="CAA9263414.1"/>
    </source>
</evidence>
<protein>
    <submittedName>
        <fullName evidence="6">Molybdenum ABC transporter, substrate-binding protein ModA</fullName>
    </submittedName>
</protein>
<dbReference type="InterPro" id="IPR050682">
    <property type="entry name" value="ModA/WtpA"/>
</dbReference>
<name>A0A6J4IVS6_9ACTN</name>
<reference evidence="6" key="1">
    <citation type="submission" date="2020-02" db="EMBL/GenBank/DDBJ databases">
        <authorList>
            <person name="Meier V. D."/>
        </authorList>
    </citation>
    <scope>NUCLEOTIDE SEQUENCE</scope>
    <source>
        <strain evidence="6">AVDCRST_MAG10</strain>
    </source>
</reference>
<dbReference type="PROSITE" id="PS51257">
    <property type="entry name" value="PROKAR_LIPOPROTEIN"/>
    <property type="match status" value="1"/>
</dbReference>
<dbReference type="NCBIfam" id="TIGR01256">
    <property type="entry name" value="modA"/>
    <property type="match status" value="1"/>
</dbReference>
<keyword evidence="2 4" id="KW-0479">Metal-binding</keyword>
<dbReference type="SUPFAM" id="SSF53850">
    <property type="entry name" value="Periplasmic binding protein-like II"/>
    <property type="match status" value="1"/>
</dbReference>
<evidence type="ECO:0000256" key="4">
    <source>
        <dbReference type="PIRSR" id="PIRSR004846-1"/>
    </source>
</evidence>
<evidence type="ECO:0000256" key="5">
    <source>
        <dbReference type="SAM" id="SignalP"/>
    </source>
</evidence>
<organism evidence="6">
    <name type="scientific">uncultured Acidimicrobiales bacterium</name>
    <dbReference type="NCBI Taxonomy" id="310071"/>
    <lineage>
        <taxon>Bacteria</taxon>
        <taxon>Bacillati</taxon>
        <taxon>Actinomycetota</taxon>
        <taxon>Acidimicrobiia</taxon>
        <taxon>Acidimicrobiales</taxon>
        <taxon>environmental samples</taxon>
    </lineage>
</organism>
<dbReference type="Pfam" id="PF13531">
    <property type="entry name" value="SBP_bac_11"/>
    <property type="match status" value="1"/>
</dbReference>
<feature type="binding site" evidence="4">
    <location>
        <position position="135"/>
    </location>
    <ligand>
        <name>molybdate</name>
        <dbReference type="ChEBI" id="CHEBI:36264"/>
    </ligand>
</feature>
<accession>A0A6J4IVS6</accession>
<dbReference type="AlphaFoldDB" id="A0A6J4IVS6"/>
<feature type="binding site" evidence="4">
    <location>
        <position position="159"/>
    </location>
    <ligand>
        <name>molybdate</name>
        <dbReference type="ChEBI" id="CHEBI:36264"/>
    </ligand>
</feature>
<feature type="binding site" evidence="4">
    <location>
        <position position="36"/>
    </location>
    <ligand>
        <name>molybdate</name>
        <dbReference type="ChEBI" id="CHEBI:36264"/>
    </ligand>
</feature>
<dbReference type="PANTHER" id="PTHR30632:SF0">
    <property type="entry name" value="SULFATE-BINDING PROTEIN"/>
    <property type="match status" value="1"/>
</dbReference>
<feature type="binding site" evidence="4">
    <location>
        <position position="177"/>
    </location>
    <ligand>
        <name>molybdate</name>
        <dbReference type="ChEBI" id="CHEBI:36264"/>
    </ligand>
</feature>
<dbReference type="PANTHER" id="PTHR30632">
    <property type="entry name" value="MOLYBDATE-BINDING PERIPLASMIC PROTEIN"/>
    <property type="match status" value="1"/>
</dbReference>
<comment type="similarity">
    <text evidence="1">Belongs to the bacterial solute-binding protein ModA family.</text>
</comment>
<keyword evidence="3 5" id="KW-0732">Signal</keyword>
<keyword evidence="4" id="KW-0500">Molybdenum</keyword>
<feature type="chain" id="PRO_5026774477" evidence="5">
    <location>
        <begin position="22"/>
        <end position="237"/>
    </location>
</feature>
<feature type="signal peptide" evidence="5">
    <location>
        <begin position="1"/>
        <end position="21"/>
    </location>
</feature>
<evidence type="ECO:0000256" key="2">
    <source>
        <dbReference type="ARBA" id="ARBA00022723"/>
    </source>
</evidence>
<gene>
    <name evidence="6" type="ORF">AVDCRST_MAG10-2878</name>
</gene>
<evidence type="ECO:0000256" key="3">
    <source>
        <dbReference type="ARBA" id="ARBA00022729"/>
    </source>
</evidence>
<evidence type="ECO:0000256" key="1">
    <source>
        <dbReference type="ARBA" id="ARBA00009175"/>
    </source>
</evidence>
<dbReference type="GO" id="GO:0046872">
    <property type="term" value="F:metal ion binding"/>
    <property type="evidence" value="ECO:0007669"/>
    <property type="project" value="UniProtKB-KW"/>
</dbReference>
<sequence length="237" mass="23977">MRRTVAALLAATLATACSAGASTPSGPRITVLAAASLTEAFEDLGRGAAVTFSFAGSQQLVAQVGAGAPVDVVATADPDAMDRLARAGLVNTPRTFAANRLTIAVRSGNPERIQGLADLARDGLKVVLADPAVPAGRYARQVLERAGVRVRPVSLELDVKAVARKVAAGEADAGIVYTTDVAAGSAVAIPDASNVVATFPVAVVRASTDRAAAEAFVDRLLGQPGRAALSARGFLLP</sequence>
<dbReference type="InterPro" id="IPR005950">
    <property type="entry name" value="ModA"/>
</dbReference>